<dbReference type="eggNOG" id="COG0005">
    <property type="taxonomic scope" value="Bacteria"/>
</dbReference>
<comment type="pathway">
    <text evidence="4">Purine metabolism; purine nucleoside salvage.</text>
</comment>
<dbReference type="SUPFAM" id="SSF53167">
    <property type="entry name" value="Purine and uridine phosphorylases"/>
    <property type="match status" value="1"/>
</dbReference>
<evidence type="ECO:0000313" key="7">
    <source>
        <dbReference type="Proteomes" id="UP000000378"/>
    </source>
</evidence>
<reference evidence="6 7" key="2">
    <citation type="journal article" date="2010" name="Stand. Genomic Sci.">
        <title>Complete genome sequence of Syntrophothermus lipocalidus type strain (TGB-C1).</title>
        <authorList>
            <person name="Djao O.D."/>
            <person name="Zhang X."/>
            <person name="Lucas S."/>
            <person name="Lapidus A."/>
            <person name="Del Rio T.G."/>
            <person name="Nolan M."/>
            <person name="Tice H."/>
            <person name="Cheng J.F."/>
            <person name="Han C."/>
            <person name="Tapia R."/>
            <person name="Goodwin L."/>
            <person name="Pitluck S."/>
            <person name="Liolios K."/>
            <person name="Ivanova N."/>
            <person name="Mavromatis K."/>
            <person name="Mikhailova N."/>
            <person name="Ovchinnikova G."/>
            <person name="Pati A."/>
            <person name="Brambilla E."/>
            <person name="Chen A."/>
            <person name="Palaniappan K."/>
            <person name="Land M."/>
            <person name="Hauser L."/>
            <person name="Chang Y.J."/>
            <person name="Jeffries C.D."/>
            <person name="Rohde M."/>
            <person name="Sikorski J."/>
            <person name="Spring S."/>
            <person name="Goker M."/>
            <person name="Detter J.C."/>
            <person name="Woyke T."/>
            <person name="Bristow J."/>
            <person name="Eisen J.A."/>
            <person name="Markowitz V."/>
            <person name="Hugenholtz P."/>
            <person name="Kyrpides N.C."/>
            <person name="Klenk H.P."/>
        </authorList>
    </citation>
    <scope>NUCLEOTIDE SEQUENCE [LARGE SCALE GENOMIC DNA]</scope>
    <source>
        <strain evidence="7">DSM 12680 / TGB-C1</strain>
    </source>
</reference>
<reference evidence="7" key="1">
    <citation type="journal article" date="2010" name="Stand. Genomic Sci.">
        <title>Complete genome sequence of Syntrophothermus lipocalidus type strain (TGB-C1T).</title>
        <authorList>
            <consortium name="US DOE Joint Genome Institute (JGI-PGF)"/>
            <person name="Djao O."/>
            <person name="Zhang X."/>
            <person name="Lucas S."/>
            <person name="Lapidus A."/>
            <person name="Glavina Del Rio T."/>
            <person name="Nolan M."/>
            <person name="Tice H."/>
            <person name="Cheng J."/>
            <person name="Han C."/>
            <person name="Tapia R."/>
            <person name="Goodwin L."/>
            <person name="Pitluck S."/>
            <person name="Liolios K."/>
            <person name="Ivanova N."/>
            <person name="Mavromatis K."/>
            <person name="Mikhailova N."/>
            <person name="Ovchinnikova G."/>
            <person name="Pati A."/>
            <person name="Brambilla E."/>
            <person name="Chen A."/>
            <person name="Palaniappan K."/>
            <person name="Land M."/>
            <person name="Hauser L."/>
            <person name="Chang Y."/>
            <person name="Jeffries C."/>
            <person name="Rohde M."/>
            <person name="Sikorski J."/>
            <person name="Spring S."/>
            <person name="Goker M."/>
            <person name="Detter J."/>
            <person name="Woyke T."/>
            <person name="Bristow J."/>
            <person name="Eisen J."/>
            <person name="Markowitz V."/>
            <person name="Hugenholtz P."/>
            <person name="Kyrpides N."/>
            <person name="Klenk H."/>
        </authorList>
    </citation>
    <scope>NUCLEOTIDE SEQUENCE [LARGE SCALE GENOMIC DNA]</scope>
    <source>
        <strain evidence="7">DSM 12680 / TGB-C1</strain>
    </source>
</reference>
<dbReference type="KEGG" id="slp:Slip_1284"/>
<proteinExistence type="inferred from homology"/>
<comment type="subunit">
    <text evidence="4">Homohexamer. Dimer of a homotrimer.</text>
</comment>
<dbReference type="HOGENOM" id="CLU_054456_0_2_9"/>
<comment type="miscellaneous">
    <text evidence="4">Although this enzyme belongs to the family of MTA phosphorylases based on sequence homology, it has been shown that conserved amino acid substitutions in the substrate binding pocket convert the substrate specificity of this enzyme from 6-aminopurines to 6-oxopurines.</text>
</comment>
<dbReference type="Proteomes" id="UP000000378">
    <property type="component" value="Chromosome"/>
</dbReference>
<dbReference type="EC" id="2.4.2.1" evidence="4"/>
<keyword evidence="7" id="KW-1185">Reference proteome</keyword>
<dbReference type="PANTHER" id="PTHR42679">
    <property type="entry name" value="S-METHYL-5'-THIOADENOSINE PHOSPHORYLASE"/>
    <property type="match status" value="1"/>
</dbReference>
<dbReference type="Gene3D" id="3.40.50.1580">
    <property type="entry name" value="Nucleoside phosphorylase domain"/>
    <property type="match status" value="1"/>
</dbReference>
<dbReference type="CDD" id="cd09010">
    <property type="entry name" value="MTAP_SsMTAPII_like_MTIP"/>
    <property type="match status" value="1"/>
</dbReference>
<dbReference type="GO" id="GO:0005829">
    <property type="term" value="C:cytosol"/>
    <property type="evidence" value="ECO:0007669"/>
    <property type="project" value="TreeGrafter"/>
</dbReference>
<dbReference type="STRING" id="643648.Slip_1284"/>
<gene>
    <name evidence="6" type="ordered locus">Slip_1284</name>
</gene>
<name>D7CMX0_SYNLT</name>
<feature type="binding site" evidence="4">
    <location>
        <begin position="50"/>
        <end position="51"/>
    </location>
    <ligand>
        <name>phosphate</name>
        <dbReference type="ChEBI" id="CHEBI:43474"/>
    </ligand>
</feature>
<feature type="binding site" evidence="4">
    <location>
        <position position="183"/>
    </location>
    <ligand>
        <name>substrate</name>
    </ligand>
</feature>
<sequence length="268" mass="29314">MPRIAVIGGTGVYDPGILDNVTEKTVDTRFGLARVAVGSYRGQEVAFLARHGAGHSLPPHLINYRANIEALRALGVQRVVATAAVGSLNPLMRPGDFVLVDQFLDFTKQRSATFYEGGEEGVVHCDMTHPYCPHLREVLYRIGTDIGLKLHREGIYVCTEGPRFETAAEIRMFRMLGGDVVGMTSVPECVLAREAGMCYATVAMVTNMAAGIGADRLTHSEVLEVMAANVSKLSRLLMESLEFIDVTAECECGGIRQEIERLRERKKG</sequence>
<evidence type="ECO:0000259" key="5">
    <source>
        <dbReference type="Pfam" id="PF01048"/>
    </source>
</evidence>
<dbReference type="AlphaFoldDB" id="D7CMX0"/>
<keyword evidence="2 4" id="KW-0808">Transferase</keyword>
<accession>D7CMX0</accession>
<comment type="function">
    <text evidence="4">Purine nucleoside phosphorylase which is highly specific for 6-oxopurine nucleosides. Cleaves guanosine or inosine to respective bases and sugar-1-phosphate molecules. Involved in purine salvage.</text>
</comment>
<keyword evidence="1 4" id="KW-0328">Glycosyltransferase</keyword>
<feature type="site" description="Important for substrate specificity" evidence="4">
    <location>
        <position position="165"/>
    </location>
</feature>
<dbReference type="NCBIfam" id="NF006599">
    <property type="entry name" value="PRK09136.1"/>
    <property type="match status" value="1"/>
</dbReference>
<evidence type="ECO:0000256" key="4">
    <source>
        <dbReference type="HAMAP-Rule" id="MF_01963"/>
    </source>
</evidence>
<dbReference type="InterPro" id="IPR035994">
    <property type="entry name" value="Nucleoside_phosphorylase_sf"/>
</dbReference>
<evidence type="ECO:0000256" key="2">
    <source>
        <dbReference type="ARBA" id="ARBA00022679"/>
    </source>
</evidence>
<comment type="caution">
    <text evidence="4">Lacks conserved residue(s) required for the propagation of feature annotation.</text>
</comment>
<dbReference type="EMBL" id="CP002048">
    <property type="protein sequence ID" value="ADI02055.1"/>
    <property type="molecule type" value="Genomic_DNA"/>
</dbReference>
<comment type="similarity">
    <text evidence="4">Belongs to the PNP/MTAP phosphorylase family. MTAP subfamily.</text>
</comment>
<feature type="binding site" evidence="4">
    <location>
        <position position="10"/>
    </location>
    <ligand>
        <name>phosphate</name>
        <dbReference type="ChEBI" id="CHEBI:43474"/>
    </ligand>
</feature>
<feature type="domain" description="Nucleoside phosphorylase" evidence="5">
    <location>
        <begin position="3"/>
        <end position="241"/>
    </location>
</feature>
<feature type="binding site" evidence="4">
    <location>
        <position position="184"/>
    </location>
    <ligand>
        <name>phosphate</name>
        <dbReference type="ChEBI" id="CHEBI:43474"/>
    </ligand>
</feature>
<dbReference type="InterPro" id="IPR010044">
    <property type="entry name" value="MTAP"/>
</dbReference>
<protein>
    <recommendedName>
        <fullName evidence="4">Probable 6-oxopurine nucleoside phosphorylase</fullName>
        <ecNumber evidence="4">2.4.2.1</ecNumber>
    </recommendedName>
    <alternativeName>
        <fullName evidence="4">Purine nucleoside phosphorylase</fullName>
        <shortName evidence="4">PNP</shortName>
    </alternativeName>
</protein>
<keyword evidence="3 4" id="KW-0660">Purine salvage</keyword>
<dbReference type="Pfam" id="PF01048">
    <property type="entry name" value="PNP_UDP_1"/>
    <property type="match status" value="1"/>
</dbReference>
<dbReference type="RefSeq" id="WP_013175457.1">
    <property type="nucleotide sequence ID" value="NC_014220.1"/>
</dbReference>
<organism evidence="6 7">
    <name type="scientific">Syntrophothermus lipocalidus (strain DSM 12680 / TGB-C1)</name>
    <dbReference type="NCBI Taxonomy" id="643648"/>
    <lineage>
        <taxon>Bacteria</taxon>
        <taxon>Bacillati</taxon>
        <taxon>Bacillota</taxon>
        <taxon>Clostridia</taxon>
        <taxon>Eubacteriales</taxon>
        <taxon>Syntrophomonadaceae</taxon>
        <taxon>Syntrophothermus</taxon>
    </lineage>
</organism>
<feature type="site" description="Important for substrate specificity" evidence="4">
    <location>
        <position position="219"/>
    </location>
</feature>
<evidence type="ECO:0000256" key="3">
    <source>
        <dbReference type="ARBA" id="ARBA00022726"/>
    </source>
</evidence>
<dbReference type="GO" id="GO:0006166">
    <property type="term" value="P:purine ribonucleoside salvage"/>
    <property type="evidence" value="ECO:0007669"/>
    <property type="project" value="UniProtKB-UniRule"/>
</dbReference>
<dbReference type="UniPathway" id="UPA00606"/>
<dbReference type="NCBIfam" id="TIGR01694">
    <property type="entry name" value="MTAP"/>
    <property type="match status" value="1"/>
</dbReference>
<dbReference type="GO" id="GO:0019509">
    <property type="term" value="P:L-methionine salvage from methylthioadenosine"/>
    <property type="evidence" value="ECO:0007669"/>
    <property type="project" value="TreeGrafter"/>
</dbReference>
<evidence type="ECO:0000313" key="6">
    <source>
        <dbReference type="EMBL" id="ADI02055.1"/>
    </source>
</evidence>
<comment type="catalytic activity">
    <reaction evidence="4">
        <text>a purine D-ribonucleoside + phosphate = a purine nucleobase + alpha-D-ribose 1-phosphate</text>
        <dbReference type="Rhea" id="RHEA:19805"/>
        <dbReference type="ChEBI" id="CHEBI:26386"/>
        <dbReference type="ChEBI" id="CHEBI:43474"/>
        <dbReference type="ChEBI" id="CHEBI:57720"/>
        <dbReference type="ChEBI" id="CHEBI:142355"/>
        <dbReference type="EC" id="2.4.2.1"/>
    </reaction>
</comment>
<dbReference type="HAMAP" id="MF_01963">
    <property type="entry name" value="MTAP"/>
    <property type="match status" value="1"/>
</dbReference>
<dbReference type="InterPro" id="IPR000845">
    <property type="entry name" value="Nucleoside_phosphorylase_d"/>
</dbReference>
<dbReference type="FunFam" id="3.40.50.1580:FF:000012">
    <property type="entry name" value="Probable 6-oxopurine nucleoside phosphorylase"/>
    <property type="match status" value="1"/>
</dbReference>
<feature type="binding site" evidence="4">
    <location>
        <begin position="207"/>
        <end position="209"/>
    </location>
    <ligand>
        <name>substrate</name>
    </ligand>
</feature>
<dbReference type="PANTHER" id="PTHR42679:SF2">
    <property type="entry name" value="S-METHYL-5'-THIOADENOSINE PHOSPHORYLASE"/>
    <property type="match status" value="1"/>
</dbReference>
<dbReference type="GO" id="GO:0017061">
    <property type="term" value="F:S-methyl-5-thioadenosine phosphorylase activity"/>
    <property type="evidence" value="ECO:0007669"/>
    <property type="project" value="InterPro"/>
</dbReference>
<evidence type="ECO:0000256" key="1">
    <source>
        <dbReference type="ARBA" id="ARBA00022676"/>
    </source>
</evidence>